<dbReference type="SMART" id="SM00184">
    <property type="entry name" value="RING"/>
    <property type="match status" value="1"/>
</dbReference>
<accession>A0A6C0KMM3</accession>
<dbReference type="InterPro" id="IPR013083">
    <property type="entry name" value="Znf_RING/FYVE/PHD"/>
</dbReference>
<dbReference type="Pfam" id="PF13639">
    <property type="entry name" value="zf-RING_2"/>
    <property type="match status" value="1"/>
</dbReference>
<organism evidence="2">
    <name type="scientific">viral metagenome</name>
    <dbReference type="NCBI Taxonomy" id="1070528"/>
    <lineage>
        <taxon>unclassified sequences</taxon>
        <taxon>metagenomes</taxon>
        <taxon>organismal metagenomes</taxon>
    </lineage>
</organism>
<evidence type="ECO:0000313" key="2">
    <source>
        <dbReference type="EMBL" id="QHU17920.1"/>
    </source>
</evidence>
<feature type="domain" description="RING-type" evidence="1">
    <location>
        <begin position="23"/>
        <end position="64"/>
    </location>
</feature>
<reference evidence="2" key="1">
    <citation type="journal article" date="2020" name="Nature">
        <title>Giant virus diversity and host interactions through global metagenomics.</title>
        <authorList>
            <person name="Schulz F."/>
            <person name="Roux S."/>
            <person name="Paez-Espino D."/>
            <person name="Jungbluth S."/>
            <person name="Walsh D.A."/>
            <person name="Denef V.J."/>
            <person name="McMahon K.D."/>
            <person name="Konstantinidis K.T."/>
            <person name="Eloe-Fadrosh E.A."/>
            <person name="Kyrpides N.C."/>
            <person name="Woyke T."/>
        </authorList>
    </citation>
    <scope>NUCLEOTIDE SEQUENCE</scope>
    <source>
        <strain evidence="2">GVMAG-S-3300012919-55</strain>
    </source>
</reference>
<dbReference type="EMBL" id="MN740920">
    <property type="protein sequence ID" value="QHU17920.1"/>
    <property type="molecule type" value="Genomic_DNA"/>
</dbReference>
<dbReference type="InterPro" id="IPR001841">
    <property type="entry name" value="Znf_RING"/>
</dbReference>
<evidence type="ECO:0000259" key="1">
    <source>
        <dbReference type="PROSITE" id="PS50089"/>
    </source>
</evidence>
<dbReference type="SUPFAM" id="SSF57850">
    <property type="entry name" value="RING/U-box"/>
    <property type="match status" value="1"/>
</dbReference>
<dbReference type="CDD" id="cd16448">
    <property type="entry name" value="RING-H2"/>
    <property type="match status" value="1"/>
</dbReference>
<dbReference type="PROSITE" id="PS50089">
    <property type="entry name" value="ZF_RING_2"/>
    <property type="match status" value="1"/>
</dbReference>
<protein>
    <recommendedName>
        <fullName evidence="1">RING-type domain-containing protein</fullName>
    </recommendedName>
</protein>
<dbReference type="Gene3D" id="3.30.40.10">
    <property type="entry name" value="Zinc/RING finger domain, C3HC4 (zinc finger)"/>
    <property type="match status" value="1"/>
</dbReference>
<name>A0A6C0KMM3_9ZZZZ</name>
<sequence length="250" mass="28963">MCTLEKCADEEIFKIDKKPYNSCVICMELIKETDKCILSCGHEYHASCLLENAVQSNNTCPLCRVEVCKKTPQLPDLNQRMIRTFVENGVYKQKEENIKPCIKRIMKLCNANWKTYNDDQKGEIIGEFVDLLMNFGNEMGTSISQWINDSNEQIVLPEHDDEEENSDEENEYNNMETFIETYNLQEYKSRIMNNEYLSNFDNFISTDIETLMCPPGYSSDSPPLFSRDEANHLLGIILLHFTQLLTGNDD</sequence>
<proteinExistence type="predicted"/>
<dbReference type="AlphaFoldDB" id="A0A6C0KMM3"/>